<dbReference type="InterPro" id="IPR006162">
    <property type="entry name" value="Ppantetheine_attach_site"/>
</dbReference>
<accession>A0A7W7CA30</accession>
<dbReference type="AlphaFoldDB" id="A0A7W7CA30"/>
<dbReference type="PROSITE" id="PS00012">
    <property type="entry name" value="PHOSPHOPANTETHEINE"/>
    <property type="match status" value="1"/>
</dbReference>
<keyword evidence="5" id="KW-1185">Reference proteome</keyword>
<dbReference type="InterPro" id="IPR036736">
    <property type="entry name" value="ACP-like_sf"/>
</dbReference>
<dbReference type="PROSITE" id="PS50075">
    <property type="entry name" value="CARRIER"/>
    <property type="match status" value="1"/>
</dbReference>
<evidence type="ECO:0000256" key="1">
    <source>
        <dbReference type="ARBA" id="ARBA00022450"/>
    </source>
</evidence>
<dbReference type="Gene3D" id="1.10.1200.10">
    <property type="entry name" value="ACP-like"/>
    <property type="match status" value="1"/>
</dbReference>
<reference evidence="4 5" key="1">
    <citation type="submission" date="2020-08" db="EMBL/GenBank/DDBJ databases">
        <title>Sequencing the genomes of 1000 actinobacteria strains.</title>
        <authorList>
            <person name="Klenk H.-P."/>
        </authorList>
    </citation>
    <scope>NUCLEOTIDE SEQUENCE [LARGE SCALE GENOMIC DNA]</scope>
    <source>
        <strain evidence="4 5">DSM 44230</strain>
    </source>
</reference>
<protein>
    <submittedName>
        <fullName evidence="4">Acyl carrier protein</fullName>
    </submittedName>
</protein>
<evidence type="ECO:0000313" key="5">
    <source>
        <dbReference type="Proteomes" id="UP000533598"/>
    </source>
</evidence>
<comment type="caution">
    <text evidence="4">The sequence shown here is derived from an EMBL/GenBank/DDBJ whole genome shotgun (WGS) entry which is preliminary data.</text>
</comment>
<dbReference type="Proteomes" id="UP000533598">
    <property type="component" value="Unassembled WGS sequence"/>
</dbReference>
<feature type="domain" description="Carrier" evidence="3">
    <location>
        <begin position="1"/>
        <end position="82"/>
    </location>
</feature>
<dbReference type="RefSeq" id="WP_185001949.1">
    <property type="nucleotide sequence ID" value="NZ_BAAAUI010000016.1"/>
</dbReference>
<dbReference type="EMBL" id="JACHMH010000001">
    <property type="protein sequence ID" value="MBB4676083.1"/>
    <property type="molecule type" value="Genomic_DNA"/>
</dbReference>
<dbReference type="InterPro" id="IPR009081">
    <property type="entry name" value="PP-bd_ACP"/>
</dbReference>
<keyword evidence="2" id="KW-0597">Phosphoprotein</keyword>
<evidence type="ECO:0000313" key="4">
    <source>
        <dbReference type="EMBL" id="MBB4676083.1"/>
    </source>
</evidence>
<sequence length="84" mass="8858">MSVEAEIRGLLAEAVELDRAAIDALPADTGLFAPEIGLTSLAGLKLLSAIQQRFGVDVADEDMNLDSLESIASLAAFVGTRTRR</sequence>
<dbReference type="SUPFAM" id="SSF47336">
    <property type="entry name" value="ACP-like"/>
    <property type="match status" value="1"/>
</dbReference>
<evidence type="ECO:0000259" key="3">
    <source>
        <dbReference type="PROSITE" id="PS50075"/>
    </source>
</evidence>
<evidence type="ECO:0000256" key="2">
    <source>
        <dbReference type="ARBA" id="ARBA00022553"/>
    </source>
</evidence>
<keyword evidence="1" id="KW-0596">Phosphopantetheine</keyword>
<gene>
    <name evidence="4" type="ORF">HNR67_002201</name>
</gene>
<name>A0A7W7CA30_9PSEU</name>
<dbReference type="Pfam" id="PF00550">
    <property type="entry name" value="PP-binding"/>
    <property type="match status" value="1"/>
</dbReference>
<proteinExistence type="predicted"/>
<organism evidence="4 5">
    <name type="scientific">Crossiella cryophila</name>
    <dbReference type="NCBI Taxonomy" id="43355"/>
    <lineage>
        <taxon>Bacteria</taxon>
        <taxon>Bacillati</taxon>
        <taxon>Actinomycetota</taxon>
        <taxon>Actinomycetes</taxon>
        <taxon>Pseudonocardiales</taxon>
        <taxon>Pseudonocardiaceae</taxon>
        <taxon>Crossiella</taxon>
    </lineage>
</organism>